<dbReference type="OrthoDB" id="10431582at2759"/>
<sequence length="145" mass="16578">MQKPLASIENVLISEDLLIDKSFFDIGTFENNNNSKLEDVEDSTNSELGSNNKDSFENTSDQQLRNLPLSYVLLLHELFPEATIVDYDVKNYVYKFWHIHLMHSGDAVKLFEHFKKEHQTIKATEVQPGAFIIDADSGFKSVVPK</sequence>
<name>A0A9N9P657_9GLOM</name>
<feature type="non-terminal residue" evidence="2">
    <location>
        <position position="1"/>
    </location>
</feature>
<comment type="caution">
    <text evidence="2">The sequence shown here is derived from an EMBL/GenBank/DDBJ whole genome shotgun (WGS) entry which is preliminary data.</text>
</comment>
<evidence type="ECO:0000313" key="3">
    <source>
        <dbReference type="Proteomes" id="UP000789759"/>
    </source>
</evidence>
<evidence type="ECO:0000313" key="2">
    <source>
        <dbReference type="EMBL" id="CAG8787771.1"/>
    </source>
</evidence>
<organism evidence="2 3">
    <name type="scientific">Cetraspora pellucida</name>
    <dbReference type="NCBI Taxonomy" id="1433469"/>
    <lineage>
        <taxon>Eukaryota</taxon>
        <taxon>Fungi</taxon>
        <taxon>Fungi incertae sedis</taxon>
        <taxon>Mucoromycota</taxon>
        <taxon>Glomeromycotina</taxon>
        <taxon>Glomeromycetes</taxon>
        <taxon>Diversisporales</taxon>
        <taxon>Gigasporaceae</taxon>
        <taxon>Cetraspora</taxon>
    </lineage>
</organism>
<dbReference type="Proteomes" id="UP000789759">
    <property type="component" value="Unassembled WGS sequence"/>
</dbReference>
<dbReference type="EMBL" id="CAJVQA010026018">
    <property type="protein sequence ID" value="CAG8787771.1"/>
    <property type="molecule type" value="Genomic_DNA"/>
</dbReference>
<accession>A0A9N9P657</accession>
<protein>
    <submittedName>
        <fullName evidence="2">5608_t:CDS:1</fullName>
    </submittedName>
</protein>
<evidence type="ECO:0000256" key="1">
    <source>
        <dbReference type="SAM" id="MobiDB-lite"/>
    </source>
</evidence>
<keyword evidence="3" id="KW-1185">Reference proteome</keyword>
<feature type="compositionally biased region" description="Polar residues" evidence="1">
    <location>
        <begin position="45"/>
        <end position="59"/>
    </location>
</feature>
<proteinExistence type="predicted"/>
<feature type="region of interest" description="Disordered" evidence="1">
    <location>
        <begin position="35"/>
        <end position="59"/>
    </location>
</feature>
<dbReference type="AlphaFoldDB" id="A0A9N9P657"/>
<reference evidence="2" key="1">
    <citation type="submission" date="2021-06" db="EMBL/GenBank/DDBJ databases">
        <authorList>
            <person name="Kallberg Y."/>
            <person name="Tangrot J."/>
            <person name="Rosling A."/>
        </authorList>
    </citation>
    <scope>NUCLEOTIDE SEQUENCE</scope>
    <source>
        <strain evidence="2">FL966</strain>
    </source>
</reference>
<gene>
    <name evidence="2" type="ORF">CPELLU_LOCUS16807</name>
</gene>